<sequence>MSTWTDERIEELKRLWSESLTGTEIAKRLGLKDRNAVMGKIHRLGLARKNLATEAGAPANDPMPPEPEPLHPILLLKEWSCRFPVGDPLGREFRFCCAKRKAGLPYCEEHARIAYTPVERSVRAMRR</sequence>
<gene>
    <name evidence="1" type="ORF">GMJLKIPL_2197</name>
</gene>
<protein>
    <recommendedName>
        <fullName evidence="3">Global cell cycle regulator GcrA-like protein</fullName>
    </recommendedName>
</protein>
<organism evidence="1 2">
    <name type="scientific">Methylobacterium isbiliense</name>
    <dbReference type="NCBI Taxonomy" id="315478"/>
    <lineage>
        <taxon>Bacteria</taxon>
        <taxon>Pseudomonadati</taxon>
        <taxon>Pseudomonadota</taxon>
        <taxon>Alphaproteobacteria</taxon>
        <taxon>Hyphomicrobiales</taxon>
        <taxon>Methylobacteriaceae</taxon>
        <taxon>Methylobacterium</taxon>
    </lineage>
</organism>
<dbReference type="Gene3D" id="1.10.10.60">
    <property type="entry name" value="Homeodomain-like"/>
    <property type="match status" value="1"/>
</dbReference>
<name>A0ABQ4SF23_9HYPH</name>
<comment type="caution">
    <text evidence="1">The sequence shown here is derived from an EMBL/GenBank/DDBJ whole genome shotgun (WGS) entry which is preliminary data.</text>
</comment>
<dbReference type="InterPro" id="IPR011681">
    <property type="entry name" value="GcrA"/>
</dbReference>
<dbReference type="Pfam" id="PF07750">
    <property type="entry name" value="GcrA"/>
    <property type="match status" value="2"/>
</dbReference>
<reference evidence="1" key="2">
    <citation type="submission" date="2021-08" db="EMBL/GenBank/DDBJ databases">
        <authorList>
            <person name="Tani A."/>
            <person name="Ola A."/>
            <person name="Ogura Y."/>
            <person name="Katsura K."/>
            <person name="Hayashi T."/>
        </authorList>
    </citation>
    <scope>NUCLEOTIDE SEQUENCE</scope>
    <source>
        <strain evidence="1">DSM 17168</strain>
    </source>
</reference>
<dbReference type="Proteomes" id="UP001055153">
    <property type="component" value="Unassembled WGS sequence"/>
</dbReference>
<dbReference type="EMBL" id="BPQQ01000022">
    <property type="protein sequence ID" value="GJE00276.1"/>
    <property type="molecule type" value="Genomic_DNA"/>
</dbReference>
<evidence type="ECO:0000313" key="1">
    <source>
        <dbReference type="EMBL" id="GJE00276.1"/>
    </source>
</evidence>
<evidence type="ECO:0008006" key="3">
    <source>
        <dbReference type="Google" id="ProtNLM"/>
    </source>
</evidence>
<proteinExistence type="predicted"/>
<accession>A0ABQ4SF23</accession>
<reference evidence="1" key="1">
    <citation type="journal article" date="2021" name="Front. Microbiol.">
        <title>Comprehensive Comparative Genomics and Phenotyping of Methylobacterium Species.</title>
        <authorList>
            <person name="Alessa O."/>
            <person name="Ogura Y."/>
            <person name="Fujitani Y."/>
            <person name="Takami H."/>
            <person name="Hayashi T."/>
            <person name="Sahin N."/>
            <person name="Tani A."/>
        </authorList>
    </citation>
    <scope>NUCLEOTIDE SEQUENCE</scope>
    <source>
        <strain evidence="1">DSM 17168</strain>
    </source>
</reference>
<evidence type="ECO:0000313" key="2">
    <source>
        <dbReference type="Proteomes" id="UP001055153"/>
    </source>
</evidence>
<keyword evidence="2" id="KW-1185">Reference proteome</keyword>